<dbReference type="AlphaFoldDB" id="A0AA36DA46"/>
<reference evidence="3" key="1">
    <citation type="submission" date="2023-06" db="EMBL/GenBank/DDBJ databases">
        <authorList>
            <person name="Delattre M."/>
        </authorList>
    </citation>
    <scope>NUCLEOTIDE SEQUENCE</scope>
    <source>
        <strain evidence="3">AF72</strain>
    </source>
</reference>
<keyword evidence="1" id="KW-1133">Transmembrane helix</keyword>
<sequence length="145" mass="16304">MNYSPILSLLFVQRTLSLALGEVSIIFACEDCPKCSVILPDSFEIPIGTKIHSIFILGQWAPHNRARSDIPIYYLEAKQKITMPLKNCRLLLSNTSRFDGMLAGSVAAPLIVFLSVLLLLLIMRYCCCKPMPKLDNNYSSSYAWE</sequence>
<evidence type="ECO:0000256" key="2">
    <source>
        <dbReference type="SAM" id="SignalP"/>
    </source>
</evidence>
<organism evidence="3 4">
    <name type="scientific">Mesorhabditis spiculigera</name>
    <dbReference type="NCBI Taxonomy" id="96644"/>
    <lineage>
        <taxon>Eukaryota</taxon>
        <taxon>Metazoa</taxon>
        <taxon>Ecdysozoa</taxon>
        <taxon>Nematoda</taxon>
        <taxon>Chromadorea</taxon>
        <taxon>Rhabditida</taxon>
        <taxon>Rhabditina</taxon>
        <taxon>Rhabditomorpha</taxon>
        <taxon>Rhabditoidea</taxon>
        <taxon>Rhabditidae</taxon>
        <taxon>Mesorhabditinae</taxon>
        <taxon>Mesorhabditis</taxon>
    </lineage>
</organism>
<keyword evidence="2" id="KW-0732">Signal</keyword>
<feature type="transmembrane region" description="Helical" evidence="1">
    <location>
        <begin position="101"/>
        <end position="123"/>
    </location>
</feature>
<dbReference type="EMBL" id="CATQJA010002665">
    <property type="protein sequence ID" value="CAJ0582911.1"/>
    <property type="molecule type" value="Genomic_DNA"/>
</dbReference>
<proteinExistence type="predicted"/>
<keyword evidence="4" id="KW-1185">Reference proteome</keyword>
<accession>A0AA36DA46</accession>
<feature type="chain" id="PRO_5041279115" evidence="2">
    <location>
        <begin position="22"/>
        <end position="145"/>
    </location>
</feature>
<dbReference type="Proteomes" id="UP001177023">
    <property type="component" value="Unassembled WGS sequence"/>
</dbReference>
<keyword evidence="1" id="KW-0472">Membrane</keyword>
<protein>
    <submittedName>
        <fullName evidence="3">Uncharacterized protein</fullName>
    </submittedName>
</protein>
<feature type="non-terminal residue" evidence="3">
    <location>
        <position position="145"/>
    </location>
</feature>
<gene>
    <name evidence="3" type="ORF">MSPICULIGERA_LOCUS21041</name>
</gene>
<evidence type="ECO:0000256" key="1">
    <source>
        <dbReference type="SAM" id="Phobius"/>
    </source>
</evidence>
<feature type="signal peptide" evidence="2">
    <location>
        <begin position="1"/>
        <end position="21"/>
    </location>
</feature>
<evidence type="ECO:0000313" key="4">
    <source>
        <dbReference type="Proteomes" id="UP001177023"/>
    </source>
</evidence>
<name>A0AA36DA46_9BILA</name>
<keyword evidence="1" id="KW-0812">Transmembrane</keyword>
<evidence type="ECO:0000313" key="3">
    <source>
        <dbReference type="EMBL" id="CAJ0582911.1"/>
    </source>
</evidence>
<comment type="caution">
    <text evidence="3">The sequence shown here is derived from an EMBL/GenBank/DDBJ whole genome shotgun (WGS) entry which is preliminary data.</text>
</comment>